<reference evidence="2 3" key="1">
    <citation type="submission" date="2013-06" db="EMBL/GenBank/DDBJ databases">
        <title>Draft genome sequence of Thauera terpenica.</title>
        <authorList>
            <person name="Liu B."/>
            <person name="Frostegard A.H."/>
            <person name="Shapleigh J.P."/>
        </authorList>
    </citation>
    <scope>NUCLEOTIDE SEQUENCE [LARGE SCALE GENOMIC DNA]</scope>
    <source>
        <strain evidence="2 3">58Eu</strain>
    </source>
</reference>
<protein>
    <recommendedName>
        <fullName evidence="4">Fis family transcriptional regulator</fullName>
    </recommendedName>
</protein>
<keyword evidence="1" id="KW-0812">Transmembrane</keyword>
<dbReference type="InterPro" id="IPR026268">
    <property type="entry name" value="RseC"/>
</dbReference>
<dbReference type="AlphaFoldDB" id="S9ZN71"/>
<feature type="transmembrane region" description="Helical" evidence="1">
    <location>
        <begin position="107"/>
        <end position="128"/>
    </location>
</feature>
<dbReference type="STRING" id="1348657.M622_02325"/>
<keyword evidence="1" id="KW-0472">Membrane</keyword>
<sequence>MQAMAQVLRVETGHAWLRVTDAGGGCGRCDEPGGCRSVQITQAFGLPKAEFVLPTALELRAGDKVVISIPDGAPLKAALASYGLGVVLLVAGAALGEVWSADGAGDLGAALGGLAGLLLAFALNRVLFRSRNWRAQLRMELAAQVVCLQSIAENQ</sequence>
<evidence type="ECO:0008006" key="4">
    <source>
        <dbReference type="Google" id="ProtNLM"/>
    </source>
</evidence>
<comment type="caution">
    <text evidence="2">The sequence shown here is derived from an EMBL/GenBank/DDBJ whole genome shotgun (WGS) entry which is preliminary data.</text>
</comment>
<organism evidence="2 3">
    <name type="scientific">Thauera terpenica 58Eu</name>
    <dbReference type="NCBI Taxonomy" id="1348657"/>
    <lineage>
        <taxon>Bacteria</taxon>
        <taxon>Pseudomonadati</taxon>
        <taxon>Pseudomonadota</taxon>
        <taxon>Betaproteobacteria</taxon>
        <taxon>Rhodocyclales</taxon>
        <taxon>Zoogloeaceae</taxon>
        <taxon>Thauera</taxon>
    </lineage>
</organism>
<evidence type="ECO:0000256" key="1">
    <source>
        <dbReference type="SAM" id="Phobius"/>
    </source>
</evidence>
<dbReference type="Pfam" id="PF04246">
    <property type="entry name" value="RseC_MucC"/>
    <property type="match status" value="1"/>
</dbReference>
<keyword evidence="1" id="KW-1133">Transmembrane helix</keyword>
<accession>S9ZN71</accession>
<feature type="transmembrane region" description="Helical" evidence="1">
    <location>
        <begin position="77"/>
        <end position="95"/>
    </location>
</feature>
<gene>
    <name evidence="2" type="ORF">M622_02325</name>
</gene>
<dbReference type="PANTHER" id="PTHR35867">
    <property type="entry name" value="PROTEIN RSEC"/>
    <property type="match status" value="1"/>
</dbReference>
<dbReference type="PANTHER" id="PTHR35867:SF1">
    <property type="entry name" value="PROTEIN RSEC"/>
    <property type="match status" value="1"/>
</dbReference>
<evidence type="ECO:0000313" key="3">
    <source>
        <dbReference type="Proteomes" id="UP000015455"/>
    </source>
</evidence>
<dbReference type="PATRIC" id="fig|1348657.5.peg.1442"/>
<dbReference type="Proteomes" id="UP000015455">
    <property type="component" value="Unassembled WGS sequence"/>
</dbReference>
<evidence type="ECO:0000313" key="2">
    <source>
        <dbReference type="EMBL" id="EPZ16031.1"/>
    </source>
</evidence>
<dbReference type="EMBL" id="ATJV01000048">
    <property type="protein sequence ID" value="EPZ16031.1"/>
    <property type="molecule type" value="Genomic_DNA"/>
</dbReference>
<dbReference type="InterPro" id="IPR007359">
    <property type="entry name" value="SigmaE_reg_RseC_MucC"/>
</dbReference>
<dbReference type="OrthoDB" id="8536337at2"/>
<name>S9ZN71_9RHOO</name>
<dbReference type="eggNOG" id="COG3086">
    <property type="taxonomic scope" value="Bacteria"/>
</dbReference>
<dbReference type="PIRSF" id="PIRSF004923">
    <property type="entry name" value="RseC"/>
    <property type="match status" value="1"/>
</dbReference>
<proteinExistence type="predicted"/>
<keyword evidence="3" id="KW-1185">Reference proteome</keyword>